<accession>A0A409XX50</accession>
<keyword evidence="3" id="KW-1185">Reference proteome</keyword>
<name>A0A409XX50_9AGAR</name>
<organism evidence="2 3">
    <name type="scientific">Gymnopilus dilepis</name>
    <dbReference type="NCBI Taxonomy" id="231916"/>
    <lineage>
        <taxon>Eukaryota</taxon>
        <taxon>Fungi</taxon>
        <taxon>Dikarya</taxon>
        <taxon>Basidiomycota</taxon>
        <taxon>Agaricomycotina</taxon>
        <taxon>Agaricomycetes</taxon>
        <taxon>Agaricomycetidae</taxon>
        <taxon>Agaricales</taxon>
        <taxon>Agaricineae</taxon>
        <taxon>Hymenogastraceae</taxon>
        <taxon>Gymnopilus</taxon>
    </lineage>
</organism>
<dbReference type="Proteomes" id="UP000284706">
    <property type="component" value="Unassembled WGS sequence"/>
</dbReference>
<proteinExistence type="predicted"/>
<dbReference type="EMBL" id="NHYE01001430">
    <property type="protein sequence ID" value="PPQ95301.1"/>
    <property type="molecule type" value="Genomic_DNA"/>
</dbReference>
<dbReference type="AlphaFoldDB" id="A0A409XX50"/>
<feature type="region of interest" description="Disordered" evidence="1">
    <location>
        <begin position="1"/>
        <end position="21"/>
    </location>
</feature>
<evidence type="ECO:0000256" key="1">
    <source>
        <dbReference type="SAM" id="MobiDB-lite"/>
    </source>
</evidence>
<comment type="caution">
    <text evidence="2">The sequence shown here is derived from an EMBL/GenBank/DDBJ whole genome shotgun (WGS) entry which is preliminary data.</text>
</comment>
<gene>
    <name evidence="2" type="ORF">CVT26_014875</name>
</gene>
<evidence type="ECO:0000313" key="3">
    <source>
        <dbReference type="Proteomes" id="UP000284706"/>
    </source>
</evidence>
<reference evidence="2 3" key="1">
    <citation type="journal article" date="2018" name="Evol. Lett.">
        <title>Horizontal gene cluster transfer increased hallucinogenic mushroom diversity.</title>
        <authorList>
            <person name="Reynolds H.T."/>
            <person name="Vijayakumar V."/>
            <person name="Gluck-Thaler E."/>
            <person name="Korotkin H.B."/>
            <person name="Matheny P.B."/>
            <person name="Slot J.C."/>
        </authorList>
    </citation>
    <scope>NUCLEOTIDE SEQUENCE [LARGE SCALE GENOMIC DNA]</scope>
    <source>
        <strain evidence="2 3">SRW20</strain>
    </source>
</reference>
<sequence>MIQRQLHSTSEDAAGRDYLGGRHRQPSLAVQYATTGPAVAIFIRAIDLSSQKQPNLGLPGAVHHQ</sequence>
<evidence type="ECO:0000313" key="2">
    <source>
        <dbReference type="EMBL" id="PPQ95301.1"/>
    </source>
</evidence>
<protein>
    <submittedName>
        <fullName evidence="2">Uncharacterized protein</fullName>
    </submittedName>
</protein>
<dbReference type="InParanoid" id="A0A409XX50"/>